<feature type="domain" description="Major facilitator superfamily (MFS) profile" evidence="8">
    <location>
        <begin position="26"/>
        <end position="397"/>
    </location>
</feature>
<dbReference type="PANTHER" id="PTHR43124">
    <property type="entry name" value="PURINE EFFLUX PUMP PBUE"/>
    <property type="match status" value="1"/>
</dbReference>
<proteinExistence type="predicted"/>
<evidence type="ECO:0000259" key="8">
    <source>
        <dbReference type="PROSITE" id="PS50850"/>
    </source>
</evidence>
<comment type="caution">
    <text evidence="9">The sequence shown here is derived from an EMBL/GenBank/DDBJ whole genome shotgun (WGS) entry which is preliminary data.</text>
</comment>
<dbReference type="SUPFAM" id="SSF103473">
    <property type="entry name" value="MFS general substrate transporter"/>
    <property type="match status" value="1"/>
</dbReference>
<dbReference type="AlphaFoldDB" id="A0A0A0B8F8"/>
<dbReference type="Gene3D" id="1.20.1250.20">
    <property type="entry name" value="MFS general substrate transporter like domains"/>
    <property type="match status" value="2"/>
</dbReference>
<evidence type="ECO:0000256" key="5">
    <source>
        <dbReference type="ARBA" id="ARBA00023136"/>
    </source>
</evidence>
<reference evidence="9 10" key="1">
    <citation type="submission" date="2013-10" db="EMBL/GenBank/DDBJ databases">
        <authorList>
            <person name="Wang G."/>
            <person name="Zhuang W."/>
        </authorList>
    </citation>
    <scope>NUCLEOTIDE SEQUENCE [LARGE SCALE GENOMIC DNA]</scope>
    <source>
        <strain evidence="9 10">DSM 20118</strain>
    </source>
</reference>
<feature type="transmembrane region" description="Helical" evidence="7">
    <location>
        <begin position="221"/>
        <end position="247"/>
    </location>
</feature>
<dbReference type="InterPro" id="IPR050189">
    <property type="entry name" value="MFS_Efflux_Transporters"/>
</dbReference>
<feature type="transmembrane region" description="Helical" evidence="7">
    <location>
        <begin position="370"/>
        <end position="392"/>
    </location>
</feature>
<dbReference type="InterPro" id="IPR036259">
    <property type="entry name" value="MFS_trans_sf"/>
</dbReference>
<dbReference type="GO" id="GO:0022857">
    <property type="term" value="F:transmembrane transporter activity"/>
    <property type="evidence" value="ECO:0007669"/>
    <property type="project" value="InterPro"/>
</dbReference>
<evidence type="ECO:0000256" key="3">
    <source>
        <dbReference type="ARBA" id="ARBA00022692"/>
    </source>
</evidence>
<feature type="transmembrane region" description="Helical" evidence="7">
    <location>
        <begin position="58"/>
        <end position="80"/>
    </location>
</feature>
<evidence type="ECO:0000313" key="9">
    <source>
        <dbReference type="EMBL" id="KGM02468.1"/>
    </source>
</evidence>
<protein>
    <recommendedName>
        <fullName evidence="8">Major facilitator superfamily (MFS) profile domain-containing protein</fullName>
    </recommendedName>
</protein>
<dbReference type="STRING" id="1408250.Q760_13120"/>
<feature type="transmembrane region" description="Helical" evidence="7">
    <location>
        <begin position="343"/>
        <end position="364"/>
    </location>
</feature>
<keyword evidence="2" id="KW-1003">Cell membrane</keyword>
<dbReference type="PANTHER" id="PTHR43124:SF3">
    <property type="entry name" value="CHLORAMPHENICOL EFFLUX PUMP RV0191"/>
    <property type="match status" value="1"/>
</dbReference>
<keyword evidence="10" id="KW-1185">Reference proteome</keyword>
<dbReference type="Proteomes" id="UP000029833">
    <property type="component" value="Unassembled WGS sequence"/>
</dbReference>
<feature type="transmembrane region" description="Helical" evidence="7">
    <location>
        <begin position="310"/>
        <end position="331"/>
    </location>
</feature>
<feature type="transmembrane region" description="Helical" evidence="7">
    <location>
        <begin position="286"/>
        <end position="304"/>
    </location>
</feature>
<evidence type="ECO:0000313" key="10">
    <source>
        <dbReference type="Proteomes" id="UP000029833"/>
    </source>
</evidence>
<dbReference type="OrthoDB" id="9814237at2"/>
<dbReference type="PROSITE" id="PS50850">
    <property type="entry name" value="MFS"/>
    <property type="match status" value="1"/>
</dbReference>
<feature type="transmembrane region" description="Helical" evidence="7">
    <location>
        <begin position="117"/>
        <end position="142"/>
    </location>
</feature>
<dbReference type="RefSeq" id="WP_052103985.1">
    <property type="nucleotide sequence ID" value="NZ_AXNT01000046.1"/>
</dbReference>
<gene>
    <name evidence="9" type="ORF">Q760_13120</name>
</gene>
<keyword evidence="3 7" id="KW-0812">Transmembrane</keyword>
<dbReference type="Pfam" id="PF07690">
    <property type="entry name" value="MFS_1"/>
    <property type="match status" value="1"/>
</dbReference>
<feature type="region of interest" description="Disordered" evidence="6">
    <location>
        <begin position="401"/>
        <end position="424"/>
    </location>
</feature>
<dbReference type="GO" id="GO:0005886">
    <property type="term" value="C:plasma membrane"/>
    <property type="evidence" value="ECO:0007669"/>
    <property type="project" value="UniProtKB-SubCell"/>
</dbReference>
<accession>A0A0A0B8F8</accession>
<evidence type="ECO:0000256" key="1">
    <source>
        <dbReference type="ARBA" id="ARBA00004651"/>
    </source>
</evidence>
<evidence type="ECO:0000256" key="6">
    <source>
        <dbReference type="SAM" id="MobiDB-lite"/>
    </source>
</evidence>
<dbReference type="EMBL" id="AXNT01000046">
    <property type="protein sequence ID" value="KGM02468.1"/>
    <property type="molecule type" value="Genomic_DNA"/>
</dbReference>
<dbReference type="CDD" id="cd17324">
    <property type="entry name" value="MFS_NepI_like"/>
    <property type="match status" value="1"/>
</dbReference>
<organism evidence="9 10">
    <name type="scientific">Cellulomonas cellasea DSM 20118</name>
    <dbReference type="NCBI Taxonomy" id="1408250"/>
    <lineage>
        <taxon>Bacteria</taxon>
        <taxon>Bacillati</taxon>
        <taxon>Actinomycetota</taxon>
        <taxon>Actinomycetes</taxon>
        <taxon>Micrococcales</taxon>
        <taxon>Cellulomonadaceae</taxon>
        <taxon>Cellulomonas</taxon>
    </lineage>
</organism>
<evidence type="ECO:0000256" key="2">
    <source>
        <dbReference type="ARBA" id="ARBA00022475"/>
    </source>
</evidence>
<keyword evidence="4 7" id="KW-1133">Transmembrane helix</keyword>
<feature type="transmembrane region" description="Helical" evidence="7">
    <location>
        <begin position="259"/>
        <end position="279"/>
    </location>
</feature>
<feature type="transmembrane region" description="Helical" evidence="7">
    <location>
        <begin position="25"/>
        <end position="52"/>
    </location>
</feature>
<comment type="subcellular location">
    <subcellularLocation>
        <location evidence="1">Cell membrane</location>
        <topology evidence="1">Multi-pass membrane protein</topology>
    </subcellularLocation>
</comment>
<feature type="transmembrane region" description="Helical" evidence="7">
    <location>
        <begin position="180"/>
        <end position="200"/>
    </location>
</feature>
<dbReference type="InterPro" id="IPR020846">
    <property type="entry name" value="MFS_dom"/>
</dbReference>
<evidence type="ECO:0000256" key="7">
    <source>
        <dbReference type="SAM" id="Phobius"/>
    </source>
</evidence>
<sequence>MTRTPPGAPAPAPAPLLVPPRRAHLALAVLAAGAFCFVTTETLPSGLLTLIARGLDRSVSATGQLVTAYAAAVVVFSLPLTRLTTRVPRRGLLTVTLAVFSAATLLAAWAPTFEVLLAARVLSGLAHALFWSVAAAAATGLFPPEVRGRMVARLSVGSALGPVLGVPAGTWVAQQTQWRVAFLVLGVLSVLLTLAVLALLPSYPPEQGGAARALEPSRPRYVLLLGTTGLAVAGGMAVLTYLAPFVIDHVGVAKGSLSLVLAVSGAAGVVGTTVAGRFLDRRPWPTLVVVLAGLGLAHLGLGLLGGSVAVAVACVGLAGACFGGLATTLMHRGLQHAPGNTDLAMAGVSTAFNVGIGSGAFLGGRVVATWGVQGVPLLGASLVLAALVLVVAEPRLVRGREADRARGRPGSDGLRTRVPGGLSG</sequence>
<feature type="transmembrane region" description="Helical" evidence="7">
    <location>
        <begin position="92"/>
        <end position="111"/>
    </location>
</feature>
<feature type="transmembrane region" description="Helical" evidence="7">
    <location>
        <begin position="154"/>
        <end position="174"/>
    </location>
</feature>
<name>A0A0A0B8F8_9CELL</name>
<dbReference type="InterPro" id="IPR011701">
    <property type="entry name" value="MFS"/>
</dbReference>
<keyword evidence="5 7" id="KW-0472">Membrane</keyword>
<evidence type="ECO:0000256" key="4">
    <source>
        <dbReference type="ARBA" id="ARBA00022989"/>
    </source>
</evidence>